<reference evidence="1" key="1">
    <citation type="journal article" date="2019" name="bioRxiv">
        <title>The Genome of the Zebra Mussel, Dreissena polymorpha: A Resource for Invasive Species Research.</title>
        <authorList>
            <person name="McCartney M.A."/>
            <person name="Auch B."/>
            <person name="Kono T."/>
            <person name="Mallez S."/>
            <person name="Zhang Y."/>
            <person name="Obille A."/>
            <person name="Becker A."/>
            <person name="Abrahante J.E."/>
            <person name="Garbe J."/>
            <person name="Badalamenti J.P."/>
            <person name="Herman A."/>
            <person name="Mangelson H."/>
            <person name="Liachko I."/>
            <person name="Sullivan S."/>
            <person name="Sone E.D."/>
            <person name="Koren S."/>
            <person name="Silverstein K.A.T."/>
            <person name="Beckman K.B."/>
            <person name="Gohl D.M."/>
        </authorList>
    </citation>
    <scope>NUCLEOTIDE SEQUENCE</scope>
    <source>
        <strain evidence="1">Duluth1</strain>
        <tissue evidence="1">Whole animal</tissue>
    </source>
</reference>
<dbReference type="AlphaFoldDB" id="A0A9D4GKU5"/>
<dbReference type="Proteomes" id="UP000828390">
    <property type="component" value="Unassembled WGS sequence"/>
</dbReference>
<organism evidence="1 2">
    <name type="scientific">Dreissena polymorpha</name>
    <name type="common">Zebra mussel</name>
    <name type="synonym">Mytilus polymorpha</name>
    <dbReference type="NCBI Taxonomy" id="45954"/>
    <lineage>
        <taxon>Eukaryota</taxon>
        <taxon>Metazoa</taxon>
        <taxon>Spiralia</taxon>
        <taxon>Lophotrochozoa</taxon>
        <taxon>Mollusca</taxon>
        <taxon>Bivalvia</taxon>
        <taxon>Autobranchia</taxon>
        <taxon>Heteroconchia</taxon>
        <taxon>Euheterodonta</taxon>
        <taxon>Imparidentia</taxon>
        <taxon>Neoheterodontei</taxon>
        <taxon>Myida</taxon>
        <taxon>Dreissenoidea</taxon>
        <taxon>Dreissenidae</taxon>
        <taxon>Dreissena</taxon>
    </lineage>
</organism>
<name>A0A9D4GKU5_DREPO</name>
<accession>A0A9D4GKU5</accession>
<evidence type="ECO:0000313" key="2">
    <source>
        <dbReference type="Proteomes" id="UP000828390"/>
    </source>
</evidence>
<evidence type="ECO:0000313" key="1">
    <source>
        <dbReference type="EMBL" id="KAH3816960.1"/>
    </source>
</evidence>
<proteinExistence type="predicted"/>
<keyword evidence="2" id="KW-1185">Reference proteome</keyword>
<dbReference type="EMBL" id="JAIWYP010000005">
    <property type="protein sequence ID" value="KAH3816960.1"/>
    <property type="molecule type" value="Genomic_DNA"/>
</dbReference>
<comment type="caution">
    <text evidence="1">The sequence shown here is derived from an EMBL/GenBank/DDBJ whole genome shotgun (WGS) entry which is preliminary data.</text>
</comment>
<reference evidence="1" key="2">
    <citation type="submission" date="2020-11" db="EMBL/GenBank/DDBJ databases">
        <authorList>
            <person name="McCartney M.A."/>
            <person name="Auch B."/>
            <person name="Kono T."/>
            <person name="Mallez S."/>
            <person name="Becker A."/>
            <person name="Gohl D.M."/>
            <person name="Silverstein K.A.T."/>
            <person name="Koren S."/>
            <person name="Bechman K.B."/>
            <person name="Herman A."/>
            <person name="Abrahante J.E."/>
            <person name="Garbe J."/>
        </authorList>
    </citation>
    <scope>NUCLEOTIDE SEQUENCE</scope>
    <source>
        <strain evidence="1">Duluth1</strain>
        <tissue evidence="1">Whole animal</tissue>
    </source>
</reference>
<sequence>MLLSQSDNSSLRLPERPYLIHNFHFLVLPGSADYPIDKKAKARMYTYQSILNFANGRDSPSTQQQEELL</sequence>
<gene>
    <name evidence="1" type="ORF">DPMN_118485</name>
</gene>
<protein>
    <submittedName>
        <fullName evidence="1">Uncharacterized protein</fullName>
    </submittedName>
</protein>